<feature type="domain" description="EGF-like" evidence="2">
    <location>
        <begin position="1"/>
        <end position="41"/>
    </location>
</feature>
<dbReference type="SUPFAM" id="SSF57196">
    <property type="entry name" value="EGF/Laminin"/>
    <property type="match status" value="2"/>
</dbReference>
<dbReference type="AlphaFoldDB" id="A0A8S2REP5"/>
<keyword evidence="1" id="KW-1015">Disulfide bond</keyword>
<keyword evidence="1" id="KW-0245">EGF-like domain</keyword>
<dbReference type="PROSITE" id="PS00022">
    <property type="entry name" value="EGF_1"/>
    <property type="match status" value="1"/>
</dbReference>
<dbReference type="SMART" id="SM00181">
    <property type="entry name" value="EGF"/>
    <property type="match status" value="2"/>
</dbReference>
<comment type="caution">
    <text evidence="1">Lacks conserved residue(s) required for the propagation of feature annotation.</text>
</comment>
<sequence length="90" mass="9894">ALISCTSSPCRHLSTCQEIDNTNPPSYKCICPNYLTGDRCQYTNTCQKRPCLNQGNCIPLGPQNNFMCLCSPGFGHYDCSIYLGLSCNTS</sequence>
<dbReference type="Proteomes" id="UP000681967">
    <property type="component" value="Unassembled WGS sequence"/>
</dbReference>
<dbReference type="InterPro" id="IPR000742">
    <property type="entry name" value="EGF"/>
</dbReference>
<organism evidence="3 4">
    <name type="scientific">Rotaria magnacalcarata</name>
    <dbReference type="NCBI Taxonomy" id="392030"/>
    <lineage>
        <taxon>Eukaryota</taxon>
        <taxon>Metazoa</taxon>
        <taxon>Spiralia</taxon>
        <taxon>Gnathifera</taxon>
        <taxon>Rotifera</taxon>
        <taxon>Eurotatoria</taxon>
        <taxon>Bdelloidea</taxon>
        <taxon>Philodinida</taxon>
        <taxon>Philodinidae</taxon>
        <taxon>Rotaria</taxon>
    </lineage>
</organism>
<dbReference type="PROSITE" id="PS01186">
    <property type="entry name" value="EGF_2"/>
    <property type="match status" value="1"/>
</dbReference>
<feature type="disulfide bond" evidence="1">
    <location>
        <begin position="70"/>
        <end position="79"/>
    </location>
</feature>
<accession>A0A8S2REP5</accession>
<dbReference type="Pfam" id="PF00008">
    <property type="entry name" value="EGF"/>
    <property type="match status" value="1"/>
</dbReference>
<dbReference type="Gene3D" id="2.10.25.10">
    <property type="entry name" value="Laminin"/>
    <property type="match status" value="2"/>
</dbReference>
<name>A0A8S2REP5_9BILA</name>
<gene>
    <name evidence="3" type="ORF">BYL167_LOCUS21894</name>
</gene>
<dbReference type="PROSITE" id="PS50026">
    <property type="entry name" value="EGF_3"/>
    <property type="match status" value="2"/>
</dbReference>
<evidence type="ECO:0000313" key="4">
    <source>
        <dbReference type="Proteomes" id="UP000681967"/>
    </source>
</evidence>
<reference evidence="3" key="1">
    <citation type="submission" date="2021-02" db="EMBL/GenBank/DDBJ databases">
        <authorList>
            <person name="Nowell W R."/>
        </authorList>
    </citation>
    <scope>NUCLEOTIDE SEQUENCE</scope>
</reference>
<feature type="disulfide bond" evidence="1">
    <location>
        <begin position="31"/>
        <end position="40"/>
    </location>
</feature>
<evidence type="ECO:0000313" key="3">
    <source>
        <dbReference type="EMBL" id="CAF4158844.1"/>
    </source>
</evidence>
<dbReference type="EMBL" id="CAJOBH010010791">
    <property type="protein sequence ID" value="CAF4158844.1"/>
    <property type="molecule type" value="Genomic_DNA"/>
</dbReference>
<feature type="domain" description="EGF-like" evidence="2">
    <location>
        <begin position="42"/>
        <end position="80"/>
    </location>
</feature>
<comment type="caution">
    <text evidence="3">The sequence shown here is derived from an EMBL/GenBank/DDBJ whole genome shotgun (WGS) entry which is preliminary data.</text>
</comment>
<evidence type="ECO:0000256" key="1">
    <source>
        <dbReference type="PROSITE-ProRule" id="PRU00076"/>
    </source>
</evidence>
<feature type="non-terminal residue" evidence="3">
    <location>
        <position position="90"/>
    </location>
</feature>
<proteinExistence type="predicted"/>
<evidence type="ECO:0000259" key="2">
    <source>
        <dbReference type="PROSITE" id="PS50026"/>
    </source>
</evidence>
<protein>
    <recommendedName>
        <fullName evidence="2">EGF-like domain-containing protein</fullName>
    </recommendedName>
</protein>
<feature type="disulfide bond" evidence="1">
    <location>
        <begin position="51"/>
        <end position="68"/>
    </location>
</feature>
<feature type="non-terminal residue" evidence="3">
    <location>
        <position position="1"/>
    </location>
</feature>